<accession>Q50821</accession>
<name>Q50821_MYCTX</name>
<organism evidence="1">
    <name type="scientific">Mycobacterium tuberculosis</name>
    <dbReference type="NCBI Taxonomy" id="1773"/>
    <lineage>
        <taxon>Bacteria</taxon>
        <taxon>Bacillati</taxon>
        <taxon>Actinomycetota</taxon>
        <taxon>Actinomycetes</taxon>
        <taxon>Mycobacteriales</taxon>
        <taxon>Mycobacteriaceae</taxon>
        <taxon>Mycobacterium</taxon>
        <taxon>Mycobacterium tuberculosis complex</taxon>
    </lineage>
</organism>
<evidence type="ECO:0000313" key="1">
    <source>
        <dbReference type="EMBL" id="AAA73347.1"/>
    </source>
</evidence>
<proteinExistence type="predicted"/>
<dbReference type="AlphaFoldDB" id="Q50821"/>
<sequence length="312" mass="33425">MEELLDTAVQCRPNRFALGDTTPFAGRGDGARVRAESDAARLVTVSLTDYLAEGELPVGPHLGSACVTHVGVMSPHHYSRRRRIEVSVQMRQQTAKGLRHVLVAQVPRGNASTEHGPVIHLCVAHRLRVLLGVEQFVLGKQPVLARIRQGIALNVDQLLDGFTFARRTGAECGRESVRLTVIGAGMVEARIPGPRPCRRTRVDLVEIADHLLDRPMQAVKIQTVEAGLPQRARLVALVACAQPFHKISDHGVAPHPGGKPLESAKRLVSVGVLAEAANVPIDPVGVGPVASAATAPKPFSSISHCVMAARAW</sequence>
<protein>
    <submittedName>
        <fullName evidence="1">DNA sequence</fullName>
    </submittedName>
</protein>
<dbReference type="EMBL" id="M93129">
    <property type="protein sequence ID" value="AAA73347.1"/>
    <property type="molecule type" value="Genomic_DNA"/>
</dbReference>
<reference evidence="1" key="1">
    <citation type="submission" date="1995-03" db="EMBL/GenBank/DDBJ databases">
        <title>Complex organization of the tub16K comprising locus of the Mycobacterium tuberculosis genome.</title>
        <authorList>
            <person name="Verbon A."/>
            <person name="Hartskeerl R.A."/>
            <person name="Schuitema A."/>
            <person name="Kolk A.H.J."/>
            <person name="Lathigra R."/>
        </authorList>
    </citation>
    <scope>NUCLEOTIDE SEQUENCE</scope>
    <source>
        <strain evidence="1">Erdman</strain>
    </source>
</reference>